<reference evidence="4 5" key="1">
    <citation type="journal article" date="2022" name="Cell">
        <title>Repeat-based holocentromeres influence genome architecture and karyotype evolution.</title>
        <authorList>
            <person name="Hofstatter P.G."/>
            <person name="Thangavel G."/>
            <person name="Lux T."/>
            <person name="Neumann P."/>
            <person name="Vondrak T."/>
            <person name="Novak P."/>
            <person name="Zhang M."/>
            <person name="Costa L."/>
            <person name="Castellani M."/>
            <person name="Scott A."/>
            <person name="Toegelov H."/>
            <person name="Fuchs J."/>
            <person name="Mata-Sucre Y."/>
            <person name="Dias Y."/>
            <person name="Vanzela A.L.L."/>
            <person name="Huettel B."/>
            <person name="Almeida C.C.S."/>
            <person name="Simkova H."/>
            <person name="Souza G."/>
            <person name="Pedrosa-Harand A."/>
            <person name="Macas J."/>
            <person name="Mayer K.F.X."/>
            <person name="Houben A."/>
            <person name="Marques A."/>
        </authorList>
    </citation>
    <scope>NUCLEOTIDE SEQUENCE [LARGE SCALE GENOMIC DNA]</scope>
    <source>
        <strain evidence="4">RhyTen1mFocal</strain>
    </source>
</reference>
<dbReference type="PANTHER" id="PTHR34482">
    <property type="entry name" value="DNA DAMAGE-INDUCIBLE PROTEIN 1-LIKE"/>
    <property type="match status" value="1"/>
</dbReference>
<dbReference type="SMART" id="SM00343">
    <property type="entry name" value="ZnF_C2HC"/>
    <property type="match status" value="1"/>
</dbReference>
<evidence type="ECO:0000313" key="4">
    <source>
        <dbReference type="EMBL" id="KAJ3699132.1"/>
    </source>
</evidence>
<dbReference type="InterPro" id="IPR036875">
    <property type="entry name" value="Znf_CCHC_sf"/>
</dbReference>
<keyword evidence="1" id="KW-0862">Zinc</keyword>
<dbReference type="Pfam" id="PF00098">
    <property type="entry name" value="zf-CCHC"/>
    <property type="match status" value="1"/>
</dbReference>
<dbReference type="Gene3D" id="4.10.60.10">
    <property type="entry name" value="Zinc finger, CCHC-type"/>
    <property type="match status" value="1"/>
</dbReference>
<comment type="caution">
    <text evidence="4">The sequence shown here is derived from an EMBL/GenBank/DDBJ whole genome shotgun (WGS) entry which is preliminary data.</text>
</comment>
<dbReference type="EMBL" id="JAMRDG010000001">
    <property type="protein sequence ID" value="KAJ3699132.1"/>
    <property type="molecule type" value="Genomic_DNA"/>
</dbReference>
<evidence type="ECO:0000313" key="5">
    <source>
        <dbReference type="Proteomes" id="UP001210211"/>
    </source>
</evidence>
<feature type="region of interest" description="Disordered" evidence="2">
    <location>
        <begin position="312"/>
        <end position="341"/>
    </location>
</feature>
<organism evidence="4 5">
    <name type="scientific">Rhynchospora tenuis</name>
    <dbReference type="NCBI Taxonomy" id="198213"/>
    <lineage>
        <taxon>Eukaryota</taxon>
        <taxon>Viridiplantae</taxon>
        <taxon>Streptophyta</taxon>
        <taxon>Embryophyta</taxon>
        <taxon>Tracheophyta</taxon>
        <taxon>Spermatophyta</taxon>
        <taxon>Magnoliopsida</taxon>
        <taxon>Liliopsida</taxon>
        <taxon>Poales</taxon>
        <taxon>Cyperaceae</taxon>
        <taxon>Cyperoideae</taxon>
        <taxon>Rhynchosporeae</taxon>
        <taxon>Rhynchospora</taxon>
    </lineage>
</organism>
<keyword evidence="5" id="KW-1185">Reference proteome</keyword>
<dbReference type="Proteomes" id="UP001210211">
    <property type="component" value="Unassembled WGS sequence"/>
</dbReference>
<feature type="domain" description="CCHC-type" evidence="3">
    <location>
        <begin position="297"/>
        <end position="312"/>
    </location>
</feature>
<dbReference type="GO" id="GO:0008270">
    <property type="term" value="F:zinc ion binding"/>
    <property type="evidence" value="ECO:0007669"/>
    <property type="project" value="UniProtKB-KW"/>
</dbReference>
<gene>
    <name evidence="4" type="ORF">LUZ61_002837</name>
</gene>
<feature type="compositionally biased region" description="Low complexity" evidence="2">
    <location>
        <begin position="11"/>
        <end position="20"/>
    </location>
</feature>
<keyword evidence="1" id="KW-0479">Metal-binding</keyword>
<dbReference type="PANTHER" id="PTHR34482:SF56">
    <property type="entry name" value="RETROTRANSPOSON GAG DOMAIN, ASPARTIC PEPTIDASE DOMAIN PROTEIN-RELATED"/>
    <property type="match status" value="1"/>
</dbReference>
<feature type="compositionally biased region" description="Low complexity" evidence="2">
    <location>
        <begin position="318"/>
        <end position="336"/>
    </location>
</feature>
<dbReference type="AlphaFoldDB" id="A0AAD6ES40"/>
<evidence type="ECO:0000256" key="2">
    <source>
        <dbReference type="SAM" id="MobiDB-lite"/>
    </source>
</evidence>
<dbReference type="SUPFAM" id="SSF57756">
    <property type="entry name" value="Retrovirus zinc finger-like domains"/>
    <property type="match status" value="1"/>
</dbReference>
<protein>
    <recommendedName>
        <fullName evidence="3">CCHC-type domain-containing protein</fullName>
    </recommendedName>
</protein>
<dbReference type="Pfam" id="PF03732">
    <property type="entry name" value="Retrotrans_gag"/>
    <property type="match status" value="1"/>
</dbReference>
<dbReference type="GO" id="GO:0003676">
    <property type="term" value="F:nucleic acid binding"/>
    <property type="evidence" value="ECO:0007669"/>
    <property type="project" value="InterPro"/>
</dbReference>
<sequence length="377" mass="43317">MTRGRSALADEPQAPAAEQQPTPPIEPEPVAKNLETLLQGLERIARTAVEAGQRCHRDVDPFFELYCSFSSLAPPHFDGTGDFLAAENWLGSIKDKFQLVRVPEEDKVELATQFLDGYARFWWQETRRRYEGDLPRLPWGWFEKQFEERYMDIMSRESLRQQFTSLKQDSSTVSEYNTKFENLMRYAPDIVNDEFRLRQQHLYGLDPRLAQLIDIPRINRLPDLMLRATTTESYDVRINQVNCIRNVKPKIEGPKIKAQHVENIREKTDPIPRKKPWCRRCQKPHYESKCRFLSGLCFNCNEPGHLARECPKPDKRGINIQTNTNPGTTNQQRGQSSAGGGRAGVYSHTCCHARTTLAAPRDGTTKKKGAYANFMIG</sequence>
<dbReference type="InterPro" id="IPR001878">
    <property type="entry name" value="Znf_CCHC"/>
</dbReference>
<evidence type="ECO:0000259" key="3">
    <source>
        <dbReference type="PROSITE" id="PS50158"/>
    </source>
</evidence>
<keyword evidence="1" id="KW-0863">Zinc-finger</keyword>
<accession>A0AAD6ES40</accession>
<feature type="region of interest" description="Disordered" evidence="2">
    <location>
        <begin position="1"/>
        <end position="27"/>
    </location>
</feature>
<evidence type="ECO:0000256" key="1">
    <source>
        <dbReference type="PROSITE-ProRule" id="PRU00047"/>
    </source>
</evidence>
<dbReference type="InterPro" id="IPR005162">
    <property type="entry name" value="Retrotrans_gag_dom"/>
</dbReference>
<dbReference type="PROSITE" id="PS50158">
    <property type="entry name" value="ZF_CCHC"/>
    <property type="match status" value="1"/>
</dbReference>
<proteinExistence type="predicted"/>
<name>A0AAD6ES40_9POAL</name>